<reference evidence="1" key="1">
    <citation type="submission" date="2022-10" db="EMBL/GenBank/DDBJ databases">
        <title>Puccinia triticina Genome sequencing and assembly.</title>
        <authorList>
            <person name="Li C."/>
        </authorList>
    </citation>
    <scope>NUCLEOTIDE SEQUENCE</scope>
    <source>
        <strain evidence="1">Pt15</strain>
    </source>
</reference>
<gene>
    <name evidence="1" type="ORF">PtA15_15A218</name>
</gene>
<organism evidence="1 2">
    <name type="scientific">Puccinia triticina</name>
    <dbReference type="NCBI Taxonomy" id="208348"/>
    <lineage>
        <taxon>Eukaryota</taxon>
        <taxon>Fungi</taxon>
        <taxon>Dikarya</taxon>
        <taxon>Basidiomycota</taxon>
        <taxon>Pucciniomycotina</taxon>
        <taxon>Pucciniomycetes</taxon>
        <taxon>Pucciniales</taxon>
        <taxon>Pucciniaceae</taxon>
        <taxon>Puccinia</taxon>
    </lineage>
</organism>
<dbReference type="Proteomes" id="UP001164743">
    <property type="component" value="Chromosome 15A"/>
</dbReference>
<evidence type="ECO:0000313" key="1">
    <source>
        <dbReference type="EMBL" id="WAQ91826.1"/>
    </source>
</evidence>
<dbReference type="EMBL" id="CP110435">
    <property type="protein sequence ID" value="WAQ91826.1"/>
    <property type="molecule type" value="Genomic_DNA"/>
</dbReference>
<protein>
    <submittedName>
        <fullName evidence="1">Uncharacterized protein</fullName>
    </submittedName>
</protein>
<name>A0ABY7D664_9BASI</name>
<accession>A0ABY7D664</accession>
<evidence type="ECO:0000313" key="2">
    <source>
        <dbReference type="Proteomes" id="UP001164743"/>
    </source>
</evidence>
<proteinExistence type="predicted"/>
<dbReference type="RefSeq" id="XP_053027381.1">
    <property type="nucleotide sequence ID" value="XM_053163402.1"/>
</dbReference>
<dbReference type="GeneID" id="77804297"/>
<keyword evidence="2" id="KW-1185">Reference proteome</keyword>
<sequence length="253" mass="26965">MTNRRQEISNQFKPGDTTSITAIAESYKSLLGNPSNKQQAAANLADPGEIKLLNPPKRQDTGAWSKELLTEMVRRGLAAEGKGNEALALMYFNISSGLGKPGPDLSGKTQENLPPVQLNPTSIQQAEKDTWNQFLAVPTPNPVAIQQRSTDKLTQVGCWQRIPAETTRQAGDRATNIVASHPIEDKDRVANQAPKGIKAAAGTADTTTKTTIEPVIATTTRVTSPAKAEDATSKATTSCSFLAHTKTLGGHPA</sequence>